<evidence type="ECO:0000256" key="3">
    <source>
        <dbReference type="ARBA" id="ARBA00022695"/>
    </source>
</evidence>
<evidence type="ECO:0000313" key="12">
    <source>
        <dbReference type="Proteomes" id="UP000198897"/>
    </source>
</evidence>
<feature type="domain" description="ATP-sulfurylase PUA-like" evidence="10">
    <location>
        <begin position="5"/>
        <end position="155"/>
    </location>
</feature>
<feature type="domain" description="Sulphate adenylyltransferase catalytic" evidence="9">
    <location>
        <begin position="164"/>
        <end position="374"/>
    </location>
</feature>
<organism evidence="11 12">
    <name type="scientific">Halobacillus alkaliphilus</name>
    <dbReference type="NCBI Taxonomy" id="396056"/>
    <lineage>
        <taxon>Bacteria</taxon>
        <taxon>Bacillati</taxon>
        <taxon>Bacillota</taxon>
        <taxon>Bacilli</taxon>
        <taxon>Bacillales</taxon>
        <taxon>Bacillaceae</taxon>
        <taxon>Halobacillus</taxon>
    </lineage>
</organism>
<dbReference type="GO" id="GO:0070814">
    <property type="term" value="P:hydrogen sulfide biosynthetic process"/>
    <property type="evidence" value="ECO:0007669"/>
    <property type="project" value="UniProtKB-UniRule"/>
</dbReference>
<evidence type="ECO:0000259" key="10">
    <source>
        <dbReference type="Pfam" id="PF14306"/>
    </source>
</evidence>
<reference evidence="12" key="1">
    <citation type="submission" date="2016-10" db="EMBL/GenBank/DDBJ databases">
        <authorList>
            <person name="Varghese N."/>
            <person name="Submissions S."/>
        </authorList>
    </citation>
    <scope>NUCLEOTIDE SEQUENCE [LARGE SCALE GENOMIC DNA]</scope>
    <source>
        <strain evidence="12">FP5</strain>
    </source>
</reference>
<evidence type="ECO:0000256" key="5">
    <source>
        <dbReference type="ARBA" id="ARBA00022840"/>
    </source>
</evidence>
<dbReference type="RefSeq" id="WP_089751957.1">
    <property type="nucleotide sequence ID" value="NZ_FOOG01000016.1"/>
</dbReference>
<dbReference type="GO" id="GO:0005524">
    <property type="term" value="F:ATP binding"/>
    <property type="evidence" value="ECO:0007669"/>
    <property type="project" value="UniProtKB-KW"/>
</dbReference>
<evidence type="ECO:0000256" key="7">
    <source>
        <dbReference type="ARBA" id="ARBA00049370"/>
    </source>
</evidence>
<comment type="similarity">
    <text evidence="6 8">Belongs to the sulfate adenylyltransferase family.</text>
</comment>
<dbReference type="InterPro" id="IPR025980">
    <property type="entry name" value="ATP-Sase_PUA-like_dom"/>
</dbReference>
<dbReference type="EC" id="2.7.7.4" evidence="8"/>
<dbReference type="OrthoDB" id="9804504at2"/>
<dbReference type="Gene3D" id="3.10.400.10">
    <property type="entry name" value="Sulfate adenylyltransferase"/>
    <property type="match status" value="1"/>
</dbReference>
<dbReference type="Gene3D" id="3.40.50.620">
    <property type="entry name" value="HUPs"/>
    <property type="match status" value="1"/>
</dbReference>
<dbReference type="PANTHER" id="PTHR43509:SF1">
    <property type="entry name" value="SULFATE ADENYLYLTRANSFERASE"/>
    <property type="match status" value="1"/>
</dbReference>
<proteinExistence type="inferred from homology"/>
<evidence type="ECO:0000259" key="9">
    <source>
        <dbReference type="Pfam" id="PF01747"/>
    </source>
</evidence>
<dbReference type="CDD" id="cd00517">
    <property type="entry name" value="ATPS"/>
    <property type="match status" value="1"/>
</dbReference>
<dbReference type="Pfam" id="PF14306">
    <property type="entry name" value="PUA_2"/>
    <property type="match status" value="1"/>
</dbReference>
<keyword evidence="12" id="KW-1185">Reference proteome</keyword>
<dbReference type="AlphaFoldDB" id="A0A1I2MZ04"/>
<evidence type="ECO:0000313" key="11">
    <source>
        <dbReference type="EMBL" id="SFF96110.1"/>
    </source>
</evidence>
<comment type="catalytic activity">
    <reaction evidence="7 8">
        <text>sulfate + ATP + H(+) = adenosine 5'-phosphosulfate + diphosphate</text>
        <dbReference type="Rhea" id="RHEA:18133"/>
        <dbReference type="ChEBI" id="CHEBI:15378"/>
        <dbReference type="ChEBI" id="CHEBI:16189"/>
        <dbReference type="ChEBI" id="CHEBI:30616"/>
        <dbReference type="ChEBI" id="CHEBI:33019"/>
        <dbReference type="ChEBI" id="CHEBI:58243"/>
        <dbReference type="EC" id="2.7.7.4"/>
    </reaction>
</comment>
<keyword evidence="5 8" id="KW-0067">ATP-binding</keyword>
<dbReference type="PANTHER" id="PTHR43509">
    <property type="match status" value="1"/>
</dbReference>
<dbReference type="Pfam" id="PF01747">
    <property type="entry name" value="ATP-sulfurylase"/>
    <property type="match status" value="1"/>
</dbReference>
<evidence type="ECO:0000256" key="2">
    <source>
        <dbReference type="ARBA" id="ARBA00022679"/>
    </source>
</evidence>
<dbReference type="InterPro" id="IPR002650">
    <property type="entry name" value="Sulphate_adenylyltransferase"/>
</dbReference>
<gene>
    <name evidence="8" type="primary">sat</name>
    <name evidence="11" type="ORF">SAMN05216353_11610</name>
</gene>
<dbReference type="SUPFAM" id="SSF52374">
    <property type="entry name" value="Nucleotidylyl transferase"/>
    <property type="match status" value="1"/>
</dbReference>
<dbReference type="InterPro" id="IPR024951">
    <property type="entry name" value="Sulfurylase_cat_dom"/>
</dbReference>
<keyword evidence="4 8" id="KW-0547">Nucleotide-binding</keyword>
<dbReference type="InterPro" id="IPR014729">
    <property type="entry name" value="Rossmann-like_a/b/a_fold"/>
</dbReference>
<keyword evidence="3 8" id="KW-0548">Nucleotidyltransferase</keyword>
<sequence>MSTIIAPHGGTLVNQINEGADTSALTTKIELDAMALSDLELIGNGAYSPLTGFLNEEDYHSVVENMRLKDGTPWSIPITLPVNKDQADTLQPGQKAALVQNGTTYGTITISEVYSSDKEKEAENVYLTKESAHPGVNKLYGRPDYYVAGEIELTKRAEKEHEEKFYLDPAQSRDLFKELGWSKVVGFQTRNPVHRAHEYIQKASLETVDGLFLNPLVGETKSDDIPSDVRMKSYQVLLENYYPANRVVLAVFSAAMRYAGPREAIFHSIVRKNFGCSHFIVGRDHAGVGDYYGTYDAQKIFRHFTEDELGITPMFFEHSFYCEACEGMASHKTCPHDAEHHVIFSGTKVRELLRNGEKPPKTFSRPEVVETLIEGLRDKQTIDS</sequence>
<dbReference type="InterPro" id="IPR020792">
    <property type="entry name" value="SO4_adenylyltransferase_pro"/>
</dbReference>
<evidence type="ECO:0000256" key="4">
    <source>
        <dbReference type="ARBA" id="ARBA00022741"/>
    </source>
</evidence>
<dbReference type="UniPathway" id="UPA00140">
    <property type="reaction ID" value="UER00204"/>
</dbReference>
<protein>
    <recommendedName>
        <fullName evidence="8">Sulfate adenylyltransferase</fullName>
        <ecNumber evidence="8">2.7.7.4</ecNumber>
    </recommendedName>
    <alternativeName>
        <fullName evidence="8">ATP-sulfurylase</fullName>
    </alternativeName>
    <alternativeName>
        <fullName evidence="8">Sulfate adenylate transferase</fullName>
        <shortName evidence="8">SAT</shortName>
    </alternativeName>
</protein>
<keyword evidence="2 8" id="KW-0808">Transferase</keyword>
<evidence type="ECO:0000256" key="6">
    <source>
        <dbReference type="ARBA" id="ARBA00037980"/>
    </source>
</evidence>
<comment type="pathway">
    <text evidence="1 8">Sulfur metabolism; hydrogen sulfide biosynthesis; sulfite from sulfate: step 1/3.</text>
</comment>
<evidence type="ECO:0000256" key="1">
    <source>
        <dbReference type="ARBA" id="ARBA00005048"/>
    </source>
</evidence>
<name>A0A1I2MZ04_9BACI</name>
<dbReference type="NCBIfam" id="NF003166">
    <property type="entry name" value="PRK04149.1"/>
    <property type="match status" value="1"/>
</dbReference>
<dbReference type="Proteomes" id="UP000198897">
    <property type="component" value="Unassembled WGS sequence"/>
</dbReference>
<dbReference type="EMBL" id="FOOG01000016">
    <property type="protein sequence ID" value="SFF96110.1"/>
    <property type="molecule type" value="Genomic_DNA"/>
</dbReference>
<dbReference type="SUPFAM" id="SSF88697">
    <property type="entry name" value="PUA domain-like"/>
    <property type="match status" value="1"/>
</dbReference>
<dbReference type="InterPro" id="IPR015947">
    <property type="entry name" value="PUA-like_sf"/>
</dbReference>
<dbReference type="GO" id="GO:0004781">
    <property type="term" value="F:sulfate adenylyltransferase (ATP) activity"/>
    <property type="evidence" value="ECO:0007669"/>
    <property type="project" value="UniProtKB-UniRule"/>
</dbReference>
<dbReference type="GO" id="GO:0000103">
    <property type="term" value="P:sulfate assimilation"/>
    <property type="evidence" value="ECO:0007669"/>
    <property type="project" value="UniProtKB-UniRule"/>
</dbReference>
<accession>A0A1I2MZ04</accession>
<dbReference type="NCBIfam" id="TIGR00339">
    <property type="entry name" value="sopT"/>
    <property type="match status" value="1"/>
</dbReference>
<dbReference type="HAMAP" id="MF_00066">
    <property type="entry name" value="Sulf_adenylyltr"/>
    <property type="match status" value="1"/>
</dbReference>
<evidence type="ECO:0000256" key="8">
    <source>
        <dbReference type="HAMAP-Rule" id="MF_00066"/>
    </source>
</evidence>